<dbReference type="GO" id="GO:0016829">
    <property type="term" value="F:lyase activity"/>
    <property type="evidence" value="ECO:0007669"/>
    <property type="project" value="UniProtKB-KW"/>
</dbReference>
<dbReference type="InterPro" id="IPR010970">
    <property type="entry name" value="Cys_dSase_SufS"/>
</dbReference>
<dbReference type="STRING" id="1120996.SAMN02746066_00504"/>
<dbReference type="NCBIfam" id="TIGR01979">
    <property type="entry name" value="sufS"/>
    <property type="match status" value="1"/>
</dbReference>
<keyword evidence="4" id="KW-0808">Transferase</keyword>
<accession>A0A1M7FA04</accession>
<comment type="catalytic activity">
    <reaction evidence="6">
        <text>(sulfur carrier)-H + L-cysteine = (sulfur carrier)-SH + L-alanine</text>
        <dbReference type="Rhea" id="RHEA:43892"/>
        <dbReference type="Rhea" id="RHEA-COMP:14737"/>
        <dbReference type="Rhea" id="RHEA-COMP:14739"/>
        <dbReference type="ChEBI" id="CHEBI:29917"/>
        <dbReference type="ChEBI" id="CHEBI:35235"/>
        <dbReference type="ChEBI" id="CHEBI:57972"/>
        <dbReference type="ChEBI" id="CHEBI:64428"/>
        <dbReference type="EC" id="2.8.1.7"/>
    </reaction>
</comment>
<reference evidence="8 9" key="1">
    <citation type="submission" date="2016-11" db="EMBL/GenBank/DDBJ databases">
        <authorList>
            <person name="Jaros S."/>
            <person name="Januszkiewicz K."/>
            <person name="Wedrychowicz H."/>
        </authorList>
    </citation>
    <scope>NUCLEOTIDE SEQUENCE [LARGE SCALE GENOMIC DNA]</scope>
    <source>
        <strain evidence="8 9">DSM 15930</strain>
    </source>
</reference>
<keyword evidence="5" id="KW-0663">Pyridoxal phosphate</keyword>
<dbReference type="InterPro" id="IPR016454">
    <property type="entry name" value="Cysteine_dSase"/>
</dbReference>
<dbReference type="GO" id="GO:0006534">
    <property type="term" value="P:cysteine metabolic process"/>
    <property type="evidence" value="ECO:0007669"/>
    <property type="project" value="InterPro"/>
</dbReference>
<dbReference type="Gene3D" id="3.40.640.10">
    <property type="entry name" value="Type I PLP-dependent aspartate aminotransferase-like (Major domain)"/>
    <property type="match status" value="1"/>
</dbReference>
<dbReference type="Pfam" id="PF00266">
    <property type="entry name" value="Aminotran_5"/>
    <property type="match status" value="1"/>
</dbReference>
<evidence type="ECO:0000256" key="3">
    <source>
        <dbReference type="ARBA" id="ARBA00012239"/>
    </source>
</evidence>
<dbReference type="GO" id="GO:0031071">
    <property type="term" value="F:cysteine desulfurase activity"/>
    <property type="evidence" value="ECO:0007669"/>
    <property type="project" value="UniProtKB-EC"/>
</dbReference>
<gene>
    <name evidence="8" type="ORF">SAMN02746066_00504</name>
</gene>
<keyword evidence="9" id="KW-1185">Reference proteome</keyword>
<evidence type="ECO:0000256" key="5">
    <source>
        <dbReference type="ARBA" id="ARBA00022898"/>
    </source>
</evidence>
<dbReference type="EC" id="2.8.1.7" evidence="3"/>
<protein>
    <recommendedName>
        <fullName evidence="3">cysteine desulfurase</fullName>
        <ecNumber evidence="3">2.8.1.7</ecNumber>
    </recommendedName>
</protein>
<keyword evidence="8" id="KW-0456">Lyase</keyword>
<evidence type="ECO:0000259" key="7">
    <source>
        <dbReference type="Pfam" id="PF00266"/>
    </source>
</evidence>
<dbReference type="InterPro" id="IPR015424">
    <property type="entry name" value="PyrdxlP-dep_Trfase"/>
</dbReference>
<proteinExistence type="inferred from homology"/>
<dbReference type="GO" id="GO:0030170">
    <property type="term" value="F:pyridoxal phosphate binding"/>
    <property type="evidence" value="ECO:0007669"/>
    <property type="project" value="InterPro"/>
</dbReference>
<dbReference type="PANTHER" id="PTHR43586:SF8">
    <property type="entry name" value="CYSTEINE DESULFURASE 1, CHLOROPLASTIC"/>
    <property type="match status" value="1"/>
</dbReference>
<dbReference type="EMBL" id="FRCP01000005">
    <property type="protein sequence ID" value="SHM00881.1"/>
    <property type="molecule type" value="Genomic_DNA"/>
</dbReference>
<comment type="similarity">
    <text evidence="2">Belongs to the class-V pyridoxal-phosphate-dependent aminotransferase family. Csd subfamily.</text>
</comment>
<evidence type="ECO:0000313" key="9">
    <source>
        <dbReference type="Proteomes" id="UP000184038"/>
    </source>
</evidence>
<evidence type="ECO:0000256" key="6">
    <source>
        <dbReference type="ARBA" id="ARBA00050776"/>
    </source>
</evidence>
<organism evidence="8 9">
    <name type="scientific">Anaerosporobacter mobilis DSM 15930</name>
    <dbReference type="NCBI Taxonomy" id="1120996"/>
    <lineage>
        <taxon>Bacteria</taxon>
        <taxon>Bacillati</taxon>
        <taxon>Bacillota</taxon>
        <taxon>Clostridia</taxon>
        <taxon>Lachnospirales</taxon>
        <taxon>Lachnospiraceae</taxon>
        <taxon>Anaerosporobacter</taxon>
    </lineage>
</organism>
<evidence type="ECO:0000256" key="1">
    <source>
        <dbReference type="ARBA" id="ARBA00001933"/>
    </source>
</evidence>
<dbReference type="InterPro" id="IPR015421">
    <property type="entry name" value="PyrdxlP-dep_Trfase_major"/>
</dbReference>
<evidence type="ECO:0000256" key="4">
    <source>
        <dbReference type="ARBA" id="ARBA00022679"/>
    </source>
</evidence>
<dbReference type="CDD" id="cd06453">
    <property type="entry name" value="SufS_like"/>
    <property type="match status" value="1"/>
</dbReference>
<dbReference type="SUPFAM" id="SSF53383">
    <property type="entry name" value="PLP-dependent transferases"/>
    <property type="match status" value="1"/>
</dbReference>
<dbReference type="InterPro" id="IPR000192">
    <property type="entry name" value="Aminotrans_V_dom"/>
</dbReference>
<comment type="cofactor">
    <cofactor evidence="1">
        <name>pyridoxal 5'-phosphate</name>
        <dbReference type="ChEBI" id="CHEBI:597326"/>
    </cofactor>
</comment>
<name>A0A1M7FA04_9FIRM</name>
<dbReference type="AlphaFoldDB" id="A0A1M7FA04"/>
<dbReference type="RefSeq" id="WP_073282387.1">
    <property type="nucleotide sequence ID" value="NZ_FRCP01000005.1"/>
</dbReference>
<dbReference type="PANTHER" id="PTHR43586">
    <property type="entry name" value="CYSTEINE DESULFURASE"/>
    <property type="match status" value="1"/>
</dbReference>
<dbReference type="PIRSF" id="PIRSF005572">
    <property type="entry name" value="NifS"/>
    <property type="match status" value="1"/>
</dbReference>
<dbReference type="Proteomes" id="UP000184038">
    <property type="component" value="Unassembled WGS sequence"/>
</dbReference>
<dbReference type="OrthoDB" id="9804366at2"/>
<feature type="domain" description="Aminotransferase class V" evidence="7">
    <location>
        <begin position="20"/>
        <end position="390"/>
    </location>
</feature>
<dbReference type="InterPro" id="IPR015422">
    <property type="entry name" value="PyrdxlP-dep_Trfase_small"/>
</dbReference>
<dbReference type="Gene3D" id="3.90.1150.10">
    <property type="entry name" value="Aspartate Aminotransferase, domain 1"/>
    <property type="match status" value="1"/>
</dbReference>
<evidence type="ECO:0000256" key="2">
    <source>
        <dbReference type="ARBA" id="ARBA00010447"/>
    </source>
</evidence>
<evidence type="ECO:0000313" key="8">
    <source>
        <dbReference type="EMBL" id="SHM00881.1"/>
    </source>
</evidence>
<sequence length="407" mass="46417">MDIGKIREEFTLLQNRDIAYLDSGATTQKPKQVIKAVEEFYQRYNANPHRGAYELSVEATNLYEETRQKIARFINAKESEEIIFSKNATESLNLLAYSYGMENLKKEDEVVISIMEHHSNLVPWQMVTKKTESKLSYMYINEQYELTQEEIESKITDQTKIVGITHVSNVLGTINPVKEIIEYAHKKGAIVIVDASQSIPHMKIDVQDLDADFLVFSGHKMLAPLGVGVLYGKKEILNKMPPFLMGGDMIEYVYEQDTTFAPLPNRFEAGTQNVGGVVGLGAAIDYMNDLGYETIHKIEQELTDYALQRLSQFDYMNLYVTPNRENHSSVISFNMKGIHPHDVASILDSNKVAIRSGNHCAQPLMRFLQTDSTCRASLSFYNTKEDIDQLVQGIEKTYKLFEKYMKK</sequence>